<evidence type="ECO:0000256" key="2">
    <source>
        <dbReference type="SAM" id="Phobius"/>
    </source>
</evidence>
<dbReference type="AlphaFoldDB" id="A0A1N7SE85"/>
<dbReference type="Proteomes" id="UP000187012">
    <property type="component" value="Unassembled WGS sequence"/>
</dbReference>
<dbReference type="STRING" id="1247936.BN2475_580032"/>
<name>A0A1N7SE85_9BURK</name>
<reference evidence="3 4" key="1">
    <citation type="submission" date="2016-12" db="EMBL/GenBank/DDBJ databases">
        <authorList>
            <person name="Song W.-J."/>
            <person name="Kurnit D.M."/>
        </authorList>
    </citation>
    <scope>NUCLEOTIDE SEQUENCE [LARGE SCALE GENOMIC DNA]</scope>
    <source>
        <strain evidence="3 4">STM7296</strain>
    </source>
</reference>
<organism evidence="3 4">
    <name type="scientific">Paraburkholderia ribeironis</name>
    <dbReference type="NCBI Taxonomy" id="1247936"/>
    <lineage>
        <taxon>Bacteria</taxon>
        <taxon>Pseudomonadati</taxon>
        <taxon>Pseudomonadota</taxon>
        <taxon>Betaproteobacteria</taxon>
        <taxon>Burkholderiales</taxon>
        <taxon>Burkholderiaceae</taxon>
        <taxon>Paraburkholderia</taxon>
    </lineage>
</organism>
<keyword evidence="1" id="KW-0175">Coiled coil</keyword>
<keyword evidence="4" id="KW-1185">Reference proteome</keyword>
<keyword evidence="2" id="KW-0812">Transmembrane</keyword>
<evidence type="ECO:0000313" key="4">
    <source>
        <dbReference type="Proteomes" id="UP000187012"/>
    </source>
</evidence>
<keyword evidence="2" id="KW-1133">Transmembrane helix</keyword>
<evidence type="ECO:0000256" key="1">
    <source>
        <dbReference type="SAM" id="Coils"/>
    </source>
</evidence>
<keyword evidence="2" id="KW-0472">Membrane</keyword>
<gene>
    <name evidence="3" type="ORF">BN2475_580032</name>
</gene>
<accession>A0A1N7SE85</accession>
<feature type="transmembrane region" description="Helical" evidence="2">
    <location>
        <begin position="245"/>
        <end position="263"/>
    </location>
</feature>
<evidence type="ECO:0000313" key="3">
    <source>
        <dbReference type="EMBL" id="SIT45654.1"/>
    </source>
</evidence>
<proteinExistence type="predicted"/>
<protein>
    <submittedName>
        <fullName evidence="3">Uncharacterized protein</fullName>
    </submittedName>
</protein>
<sequence>MTVVIPRLLTAPAVVLIVRPRDSQNAEVLAELLVERREEDPFEGRGGSQDRKLTLRYILVGGCRLSPHVRKGAFHASYDSGMKTVSLTSHTLYNGAVDLTLPGLEGNGIGSYLMNVIVSWAKQFPSDTTVNTITLLSLQAVGDNKERRNKFYEQFRIVFDYDDPTTRAAGRSRDMLTSALIPREKWSSNIVAQDVAEYARERNLACEKAEERARLADAEVERLRRVLTEERIRMEKHHRQRVQHVAVRFLFGAAIACVAAAWVTSRAFS</sequence>
<feature type="coiled-coil region" evidence="1">
    <location>
        <begin position="201"/>
        <end position="240"/>
    </location>
</feature>
<dbReference type="RefSeq" id="WP_094782042.1">
    <property type="nucleotide sequence ID" value="NZ_CYGX02000058.1"/>
</dbReference>
<dbReference type="EMBL" id="CYGX02000058">
    <property type="protein sequence ID" value="SIT45654.1"/>
    <property type="molecule type" value="Genomic_DNA"/>
</dbReference>